<sequence>MGGKQTIKYLGEKGIDLPTEIKKAAVYSTLCNLPASAVTLKLKKNLFYKNLFIAISATVPPMESELVAAGEGAFRTLIE</sequence>
<proteinExistence type="predicted"/>
<accession>A0A1H5YZR2</accession>
<keyword evidence="2" id="KW-1185">Reference proteome</keyword>
<evidence type="ECO:0000313" key="1">
    <source>
        <dbReference type="EMBL" id="SEG29809.1"/>
    </source>
</evidence>
<evidence type="ECO:0000313" key="2">
    <source>
        <dbReference type="Proteomes" id="UP000236736"/>
    </source>
</evidence>
<dbReference type="RefSeq" id="WP_332912662.1">
    <property type="nucleotide sequence ID" value="NZ_BBFN01000023.1"/>
</dbReference>
<reference evidence="2" key="1">
    <citation type="submission" date="2016-10" db="EMBL/GenBank/DDBJ databases">
        <authorList>
            <person name="Varghese N."/>
            <person name="Submissions S."/>
        </authorList>
    </citation>
    <scope>NUCLEOTIDE SEQUENCE [LARGE SCALE GENOMIC DNA]</scope>
    <source>
        <strain evidence="2">DSM 17298</strain>
    </source>
</reference>
<name>A0A1H5YZR2_9BACT</name>
<gene>
    <name evidence="1" type="ORF">SAMN03080598_03268</name>
</gene>
<dbReference type="AlphaFoldDB" id="A0A1H5YZR2"/>
<dbReference type="STRING" id="1120964.GCA_001313265_04362"/>
<protein>
    <submittedName>
        <fullName evidence="1">Uncharacterized protein</fullName>
    </submittedName>
</protein>
<organism evidence="1 2">
    <name type="scientific">Algoriphagus boritolerans DSM 17298 = JCM 18970</name>
    <dbReference type="NCBI Taxonomy" id="1120964"/>
    <lineage>
        <taxon>Bacteria</taxon>
        <taxon>Pseudomonadati</taxon>
        <taxon>Bacteroidota</taxon>
        <taxon>Cytophagia</taxon>
        <taxon>Cytophagales</taxon>
        <taxon>Cyclobacteriaceae</taxon>
        <taxon>Algoriphagus</taxon>
    </lineage>
</organism>
<dbReference type="Proteomes" id="UP000236736">
    <property type="component" value="Unassembled WGS sequence"/>
</dbReference>
<dbReference type="EMBL" id="FNVR01000023">
    <property type="protein sequence ID" value="SEG29809.1"/>
    <property type="molecule type" value="Genomic_DNA"/>
</dbReference>